<feature type="domain" description="EamA" evidence="2">
    <location>
        <begin position="8"/>
        <end position="143"/>
    </location>
</feature>
<proteinExistence type="predicted"/>
<evidence type="ECO:0000313" key="3">
    <source>
        <dbReference type="EMBL" id="SUZ57411.1"/>
    </source>
</evidence>
<dbReference type="InterPro" id="IPR000620">
    <property type="entry name" value="EamA_dom"/>
</dbReference>
<dbReference type="GO" id="GO:0016020">
    <property type="term" value="C:membrane"/>
    <property type="evidence" value="ECO:0007669"/>
    <property type="project" value="InterPro"/>
</dbReference>
<dbReference type="Pfam" id="PF00892">
    <property type="entry name" value="EamA"/>
    <property type="match status" value="1"/>
</dbReference>
<dbReference type="Gene3D" id="1.10.3730.20">
    <property type="match status" value="1"/>
</dbReference>
<protein>
    <recommendedName>
        <fullName evidence="2">EamA domain-containing protein</fullName>
    </recommendedName>
</protein>
<feature type="transmembrane region" description="Helical" evidence="1">
    <location>
        <begin position="114"/>
        <end position="139"/>
    </location>
</feature>
<evidence type="ECO:0000256" key="1">
    <source>
        <dbReference type="SAM" id="Phobius"/>
    </source>
</evidence>
<evidence type="ECO:0000259" key="2">
    <source>
        <dbReference type="Pfam" id="PF00892"/>
    </source>
</evidence>
<organism evidence="3">
    <name type="scientific">marine metagenome</name>
    <dbReference type="NCBI Taxonomy" id="408172"/>
    <lineage>
        <taxon>unclassified sequences</taxon>
        <taxon>metagenomes</taxon>
        <taxon>ecological metagenomes</taxon>
    </lineage>
</organism>
<feature type="transmembrane region" description="Helical" evidence="1">
    <location>
        <begin position="189"/>
        <end position="214"/>
    </location>
</feature>
<dbReference type="EMBL" id="UINC01000555">
    <property type="protein sequence ID" value="SUZ57411.1"/>
    <property type="molecule type" value="Genomic_DNA"/>
</dbReference>
<reference evidence="3" key="1">
    <citation type="submission" date="2018-05" db="EMBL/GenBank/DDBJ databases">
        <authorList>
            <person name="Lanie J.A."/>
            <person name="Ng W.-L."/>
            <person name="Kazmierczak K.M."/>
            <person name="Andrzejewski T.M."/>
            <person name="Davidsen T.M."/>
            <person name="Wayne K.J."/>
            <person name="Tettelin H."/>
            <person name="Glass J.I."/>
            <person name="Rusch D."/>
            <person name="Podicherti R."/>
            <person name="Tsui H.-C.T."/>
            <person name="Winkler M.E."/>
        </authorList>
    </citation>
    <scope>NUCLEOTIDE SEQUENCE</scope>
</reference>
<dbReference type="InterPro" id="IPR037185">
    <property type="entry name" value="EmrE-like"/>
</dbReference>
<name>A0A381NS54_9ZZZZ</name>
<feature type="transmembrane region" description="Helical" evidence="1">
    <location>
        <begin position="74"/>
        <end position="93"/>
    </location>
</feature>
<keyword evidence="1" id="KW-0812">Transmembrane</keyword>
<feature type="transmembrane region" description="Helical" evidence="1">
    <location>
        <begin position="254"/>
        <end position="275"/>
    </location>
</feature>
<feature type="transmembrane region" description="Helical" evidence="1">
    <location>
        <begin position="281"/>
        <end position="298"/>
    </location>
</feature>
<gene>
    <name evidence="3" type="ORF">METZ01_LOCUS10265</name>
</gene>
<feature type="transmembrane region" description="Helical" evidence="1">
    <location>
        <begin position="226"/>
        <end position="247"/>
    </location>
</feature>
<dbReference type="SUPFAM" id="SSF103481">
    <property type="entry name" value="Multidrug resistance efflux transporter EmrE"/>
    <property type="match status" value="2"/>
</dbReference>
<feature type="transmembrane region" description="Helical" evidence="1">
    <location>
        <begin position="159"/>
        <end position="177"/>
    </location>
</feature>
<dbReference type="AlphaFoldDB" id="A0A381NS54"/>
<feature type="transmembrane region" description="Helical" evidence="1">
    <location>
        <begin position="43"/>
        <end position="62"/>
    </location>
</feature>
<keyword evidence="1" id="KW-0472">Membrane</keyword>
<sequence length="299" mass="31938">MGFVLELWIPITIAAALLQNLRTALQQQLTSVLDPTEAAYVRFCYAVPFAWMYFAALAWFGFQLPAVSWDFAGYVLVGAVCQIVGTVALLRSFQTRNFAAGTAYSKTETVQAALFATIILGESMSPVALAGILVSLLGVVLLSTPDGWRALLHSGPGPALWYGVAAGAGFGISAVLYRGAALSLPSGDFLVRASITLVAATTIQTVGMGTYLFWRNRNSLVLIGQVWKRGIWVGLAGMLASAGWFTAMTLERAAYVRALGQIELLFAFLVTLVVFREKVSIGELLGAGAVVFGLMLLLI</sequence>
<keyword evidence="1" id="KW-1133">Transmembrane helix</keyword>
<accession>A0A381NS54</accession>